<evidence type="ECO:0000259" key="2">
    <source>
        <dbReference type="Pfam" id="PF04492"/>
    </source>
</evidence>
<dbReference type="Gene3D" id="1.10.10.10">
    <property type="entry name" value="Winged helix-like DNA-binding domain superfamily/Winged helix DNA-binding domain"/>
    <property type="match status" value="1"/>
</dbReference>
<feature type="compositionally biased region" description="Low complexity" evidence="1">
    <location>
        <begin position="175"/>
        <end position="194"/>
    </location>
</feature>
<comment type="caution">
    <text evidence="3">The sequence shown here is derived from an EMBL/GenBank/DDBJ whole genome shotgun (WGS) entry which is preliminary data.</text>
</comment>
<dbReference type="EMBL" id="SMRP01000001">
    <property type="protein sequence ID" value="TDG25886.1"/>
    <property type="molecule type" value="Genomic_DNA"/>
</dbReference>
<evidence type="ECO:0000313" key="3">
    <source>
        <dbReference type="EMBL" id="TDG25886.1"/>
    </source>
</evidence>
<protein>
    <recommendedName>
        <fullName evidence="2">Bacteriophage lambda Replication protein O N-terminal domain-containing protein</fullName>
    </recommendedName>
</protein>
<dbReference type="Proteomes" id="UP000295722">
    <property type="component" value="Unassembled WGS sequence"/>
</dbReference>
<dbReference type="Pfam" id="PF04492">
    <property type="entry name" value="Phage_rep_O"/>
    <property type="match status" value="1"/>
</dbReference>
<gene>
    <name evidence="3" type="ORF">EYW47_00505</name>
</gene>
<feature type="region of interest" description="Disordered" evidence="1">
    <location>
        <begin position="138"/>
        <end position="229"/>
    </location>
</feature>
<dbReference type="RefSeq" id="WP_133192938.1">
    <property type="nucleotide sequence ID" value="NZ_SMRP01000001.1"/>
</dbReference>
<accession>A0A4R5MG83</accession>
<sequence length="402" mass="44954">MQDESPQLENGYTRLANELMDALIGARLTARQWAVLMAVIRKTYGFNKKSDDIGLSQLASMTGLAKAHVSVAVRGLVDRRILIREVGKFGHHIGVNKRYQTWVEVTESVTPKASTGDEGVTKLVTLNAPETIEISDQKMDEAQAPGVTESVTPTVTESVTPETPSEGYQISNPGVTESVTPTVTESVTPETPSEGYQISNPGVTESVTPTVTESVTTKDNPSKDNYQKTKTFPHSLRERFDIFWSLYPRKVEKKSAQKAFDKLCPDDSLLEEILVALGRASRTEQWKQKKFVPHASTWINNARWQDELTVDYSPKQLEVIEAFNASLGERLGNVDLGVFVEDRASLIDDFLTFSRKDPEFWRRYFPWVAENVDVPPRCGFEWLIGREGFTKVKGGQFTRTAA</sequence>
<dbReference type="InterPro" id="IPR006497">
    <property type="entry name" value="Phage_lambda_VrpO_N"/>
</dbReference>
<organism evidence="3 4">
    <name type="scientific">Paraburkholderia silviterrae</name>
    <dbReference type="NCBI Taxonomy" id="2528715"/>
    <lineage>
        <taxon>Bacteria</taxon>
        <taxon>Pseudomonadati</taxon>
        <taxon>Pseudomonadota</taxon>
        <taxon>Betaproteobacteria</taxon>
        <taxon>Burkholderiales</taxon>
        <taxon>Burkholderiaceae</taxon>
        <taxon>Paraburkholderia</taxon>
    </lineage>
</organism>
<dbReference type="AlphaFoldDB" id="A0A4R5MG83"/>
<dbReference type="OrthoDB" id="5526813at2"/>
<feature type="compositionally biased region" description="Low complexity" evidence="1">
    <location>
        <begin position="147"/>
        <end position="166"/>
    </location>
</feature>
<dbReference type="NCBIfam" id="TIGR01610">
    <property type="entry name" value="phage_O_Nterm"/>
    <property type="match status" value="1"/>
</dbReference>
<name>A0A4R5MG83_9BURK</name>
<keyword evidence="4" id="KW-1185">Reference proteome</keyword>
<dbReference type="InterPro" id="IPR036388">
    <property type="entry name" value="WH-like_DNA-bd_sf"/>
</dbReference>
<feature type="compositionally biased region" description="Low complexity" evidence="1">
    <location>
        <begin position="203"/>
        <end position="217"/>
    </location>
</feature>
<evidence type="ECO:0000256" key="1">
    <source>
        <dbReference type="SAM" id="MobiDB-lite"/>
    </source>
</evidence>
<dbReference type="GO" id="GO:0006260">
    <property type="term" value="P:DNA replication"/>
    <property type="evidence" value="ECO:0007669"/>
    <property type="project" value="InterPro"/>
</dbReference>
<evidence type="ECO:0000313" key="4">
    <source>
        <dbReference type="Proteomes" id="UP000295722"/>
    </source>
</evidence>
<feature type="domain" description="Bacteriophage lambda Replication protein O N-terminal" evidence="2">
    <location>
        <begin position="7"/>
        <end position="102"/>
    </location>
</feature>
<proteinExistence type="predicted"/>
<reference evidence="3 4" key="1">
    <citation type="submission" date="2019-03" db="EMBL/GenBank/DDBJ databases">
        <title>Paraburkholderia sp. 4M-K11, isolated from subtropical forest soil.</title>
        <authorList>
            <person name="Gao Z.-H."/>
            <person name="Qiu L.-H."/>
        </authorList>
    </citation>
    <scope>NUCLEOTIDE SEQUENCE [LARGE SCALE GENOMIC DNA]</scope>
    <source>
        <strain evidence="3 4">4M-K11</strain>
    </source>
</reference>